<protein>
    <submittedName>
        <fullName evidence="2">Uncharacterized protein</fullName>
    </submittedName>
</protein>
<name>A0A284RW32_ARMOS</name>
<dbReference type="Proteomes" id="UP000219338">
    <property type="component" value="Unassembled WGS sequence"/>
</dbReference>
<feature type="region of interest" description="Disordered" evidence="1">
    <location>
        <begin position="256"/>
        <end position="278"/>
    </location>
</feature>
<dbReference type="STRING" id="47428.A0A284RW32"/>
<proteinExistence type="predicted"/>
<dbReference type="EMBL" id="FUEG01000018">
    <property type="protein sequence ID" value="SJL12959.1"/>
    <property type="molecule type" value="Genomic_DNA"/>
</dbReference>
<reference evidence="3" key="1">
    <citation type="journal article" date="2017" name="Nat. Ecol. Evol.">
        <title>Genome expansion and lineage-specific genetic innovations in the forest pathogenic fungi Armillaria.</title>
        <authorList>
            <person name="Sipos G."/>
            <person name="Prasanna A.N."/>
            <person name="Walter M.C."/>
            <person name="O'Connor E."/>
            <person name="Balint B."/>
            <person name="Krizsan K."/>
            <person name="Kiss B."/>
            <person name="Hess J."/>
            <person name="Varga T."/>
            <person name="Slot J."/>
            <person name="Riley R."/>
            <person name="Boka B."/>
            <person name="Rigling D."/>
            <person name="Barry K."/>
            <person name="Lee J."/>
            <person name="Mihaltcheva S."/>
            <person name="LaButti K."/>
            <person name="Lipzen A."/>
            <person name="Waldron R."/>
            <person name="Moloney N.M."/>
            <person name="Sperisen C."/>
            <person name="Kredics L."/>
            <person name="Vagvoelgyi C."/>
            <person name="Patrignani A."/>
            <person name="Fitzpatrick D."/>
            <person name="Nagy I."/>
            <person name="Doyle S."/>
            <person name="Anderson J.B."/>
            <person name="Grigoriev I.V."/>
            <person name="Gueldener U."/>
            <person name="Muensterkoetter M."/>
            <person name="Nagy L.G."/>
        </authorList>
    </citation>
    <scope>NUCLEOTIDE SEQUENCE [LARGE SCALE GENOMIC DNA]</scope>
    <source>
        <strain evidence="3">C18/9</strain>
    </source>
</reference>
<dbReference type="AlphaFoldDB" id="A0A284RW32"/>
<dbReference type="OrthoDB" id="10467115at2759"/>
<accession>A0A284RW32</accession>
<gene>
    <name evidence="2" type="ORF">ARMOST_16394</name>
</gene>
<keyword evidence="3" id="KW-1185">Reference proteome</keyword>
<evidence type="ECO:0000256" key="1">
    <source>
        <dbReference type="SAM" id="MobiDB-lite"/>
    </source>
</evidence>
<evidence type="ECO:0000313" key="3">
    <source>
        <dbReference type="Proteomes" id="UP000219338"/>
    </source>
</evidence>
<evidence type="ECO:0000313" key="2">
    <source>
        <dbReference type="EMBL" id="SJL12959.1"/>
    </source>
</evidence>
<organism evidence="2 3">
    <name type="scientific">Armillaria ostoyae</name>
    <name type="common">Armillaria root rot fungus</name>
    <dbReference type="NCBI Taxonomy" id="47428"/>
    <lineage>
        <taxon>Eukaryota</taxon>
        <taxon>Fungi</taxon>
        <taxon>Dikarya</taxon>
        <taxon>Basidiomycota</taxon>
        <taxon>Agaricomycotina</taxon>
        <taxon>Agaricomycetes</taxon>
        <taxon>Agaricomycetidae</taxon>
        <taxon>Agaricales</taxon>
        <taxon>Marasmiineae</taxon>
        <taxon>Physalacriaceae</taxon>
        <taxon>Armillaria</taxon>
    </lineage>
</organism>
<sequence>MKCINEAVSGIHGWMDRPGCSSSDVEKTLWLQSANQYEYDFFPSCSSRLLFFWRVTTGDSRMSVSSSEESSLDSAAELAQRVSESAGVVMAMPTSPGFSIVYIVSWAVLTPPSTPPASQAVPFHATVVPSSATAPSTILMSFRLKMSHTIERWYRTILDARIHLLRMAVPALRSLEWNDEPKKSNRTKTKLRNPGNSTDIVDERGYIDGGMLKKREKDGLTALVSGLVGGSALLHTWEKEWREIFGSEEVDAFDIHLPESDDEENDEEGRSPRLRCRLHRPPPLYPPVRLFYPRR</sequence>